<evidence type="ECO:0000313" key="3">
    <source>
        <dbReference type="Proteomes" id="UP001519288"/>
    </source>
</evidence>
<dbReference type="RefSeq" id="WP_209863436.1">
    <property type="nucleotide sequence ID" value="NZ_JAGGLD010000004.1"/>
</dbReference>
<name>A0ABS4JJ14_9BACL</name>
<accession>A0ABS4JJ14</accession>
<evidence type="ECO:0000256" key="1">
    <source>
        <dbReference type="SAM" id="MobiDB-lite"/>
    </source>
</evidence>
<reference evidence="2 3" key="1">
    <citation type="submission" date="2021-03" db="EMBL/GenBank/DDBJ databases">
        <title>Genomic Encyclopedia of Type Strains, Phase IV (KMG-IV): sequencing the most valuable type-strain genomes for metagenomic binning, comparative biology and taxonomic classification.</title>
        <authorList>
            <person name="Goeker M."/>
        </authorList>
    </citation>
    <scope>NUCLEOTIDE SEQUENCE [LARGE SCALE GENOMIC DNA]</scope>
    <source>
        <strain evidence="2 3">DSM 26806</strain>
    </source>
</reference>
<gene>
    <name evidence="2" type="ORF">J2Z69_002741</name>
</gene>
<comment type="caution">
    <text evidence="2">The sequence shown here is derived from an EMBL/GenBank/DDBJ whole genome shotgun (WGS) entry which is preliminary data.</text>
</comment>
<proteinExistence type="predicted"/>
<protein>
    <submittedName>
        <fullName evidence="2">Uncharacterized protein</fullName>
    </submittedName>
</protein>
<organism evidence="2 3">
    <name type="scientific">Paenibacillus shirakamiensis</name>
    <dbReference type="NCBI Taxonomy" id="1265935"/>
    <lineage>
        <taxon>Bacteria</taxon>
        <taxon>Bacillati</taxon>
        <taxon>Bacillota</taxon>
        <taxon>Bacilli</taxon>
        <taxon>Bacillales</taxon>
        <taxon>Paenibacillaceae</taxon>
        <taxon>Paenibacillus</taxon>
    </lineage>
</organism>
<feature type="region of interest" description="Disordered" evidence="1">
    <location>
        <begin position="32"/>
        <end position="64"/>
    </location>
</feature>
<keyword evidence="3" id="KW-1185">Reference proteome</keyword>
<sequence>MTTPDPKDLLKSKHEADKHKAQFTQFARHVIGDSSHELGQDIMDQSRIPDQQNKMKSVENRQLE</sequence>
<dbReference type="Proteomes" id="UP001519288">
    <property type="component" value="Unassembled WGS sequence"/>
</dbReference>
<dbReference type="EMBL" id="JAGGLD010000004">
    <property type="protein sequence ID" value="MBP2001696.1"/>
    <property type="molecule type" value="Genomic_DNA"/>
</dbReference>
<evidence type="ECO:0000313" key="2">
    <source>
        <dbReference type="EMBL" id="MBP2001696.1"/>
    </source>
</evidence>